<dbReference type="PANTHER" id="PTHR12129:SF15">
    <property type="entry name" value="URONYL 2-SULFOTRANSFERASE"/>
    <property type="match status" value="1"/>
</dbReference>
<comment type="caution">
    <text evidence="10">The sequence shown here is derived from an EMBL/GenBank/DDBJ whole genome shotgun (WGS) entry which is preliminary data.</text>
</comment>
<evidence type="ECO:0000313" key="10">
    <source>
        <dbReference type="EMBL" id="KAJ8020762.1"/>
    </source>
</evidence>
<dbReference type="EMBL" id="JAIZAY010000022">
    <property type="protein sequence ID" value="KAJ8020762.1"/>
    <property type="molecule type" value="Genomic_DNA"/>
</dbReference>
<evidence type="ECO:0000256" key="4">
    <source>
        <dbReference type="ARBA" id="ARBA00022692"/>
    </source>
</evidence>
<dbReference type="AlphaFoldDB" id="A0A9Q1BDL6"/>
<accession>A0A9Q1BDL6</accession>
<keyword evidence="5" id="KW-0735">Signal-anchor</keyword>
<dbReference type="InterPro" id="IPR007734">
    <property type="entry name" value="Heparan_SO4_2-O-STrfase"/>
</dbReference>
<keyword evidence="6" id="KW-1133">Transmembrane helix</keyword>
<comment type="similarity">
    <text evidence="2">Belongs to the sulfotransferase 3 family.</text>
</comment>
<dbReference type="InterPro" id="IPR027417">
    <property type="entry name" value="P-loop_NTPase"/>
</dbReference>
<dbReference type="Proteomes" id="UP001152320">
    <property type="component" value="Chromosome 22"/>
</dbReference>
<keyword evidence="8" id="KW-0472">Membrane</keyword>
<dbReference type="InterPro" id="IPR005331">
    <property type="entry name" value="Sulfotransferase"/>
</dbReference>
<evidence type="ECO:0000256" key="8">
    <source>
        <dbReference type="ARBA" id="ARBA00023136"/>
    </source>
</evidence>
<evidence type="ECO:0000256" key="6">
    <source>
        <dbReference type="ARBA" id="ARBA00022989"/>
    </source>
</evidence>
<keyword evidence="11" id="KW-1185">Reference proteome</keyword>
<name>A0A9Q1BDL6_HOLLE</name>
<keyword evidence="9" id="KW-0325">Glycoprotein</keyword>
<keyword evidence="7" id="KW-0333">Golgi apparatus</keyword>
<dbReference type="GO" id="GO:0008146">
    <property type="term" value="F:sulfotransferase activity"/>
    <property type="evidence" value="ECO:0007669"/>
    <property type="project" value="InterPro"/>
</dbReference>
<evidence type="ECO:0000256" key="5">
    <source>
        <dbReference type="ARBA" id="ARBA00022968"/>
    </source>
</evidence>
<dbReference type="Gene3D" id="3.40.50.300">
    <property type="entry name" value="P-loop containing nucleotide triphosphate hydrolases"/>
    <property type="match status" value="1"/>
</dbReference>
<proteinExistence type="inferred from homology"/>
<dbReference type="Pfam" id="PF03567">
    <property type="entry name" value="Sulfotransfer_2"/>
    <property type="match status" value="1"/>
</dbReference>
<dbReference type="SUPFAM" id="SSF52540">
    <property type="entry name" value="P-loop containing nucleoside triphosphate hydrolases"/>
    <property type="match status" value="1"/>
</dbReference>
<dbReference type="GO" id="GO:0000139">
    <property type="term" value="C:Golgi membrane"/>
    <property type="evidence" value="ECO:0007669"/>
    <property type="project" value="UniProtKB-SubCell"/>
</dbReference>
<organism evidence="10 11">
    <name type="scientific">Holothuria leucospilota</name>
    <name type="common">Black long sea cucumber</name>
    <name type="synonym">Mertensiothuria leucospilota</name>
    <dbReference type="NCBI Taxonomy" id="206669"/>
    <lineage>
        <taxon>Eukaryota</taxon>
        <taxon>Metazoa</taxon>
        <taxon>Echinodermata</taxon>
        <taxon>Eleutherozoa</taxon>
        <taxon>Echinozoa</taxon>
        <taxon>Holothuroidea</taxon>
        <taxon>Aspidochirotacea</taxon>
        <taxon>Aspidochirotida</taxon>
        <taxon>Holothuriidae</taxon>
        <taxon>Holothuria</taxon>
    </lineage>
</organism>
<evidence type="ECO:0000256" key="3">
    <source>
        <dbReference type="ARBA" id="ARBA00022679"/>
    </source>
</evidence>
<gene>
    <name evidence="10" type="ORF">HOLleu_40441</name>
</gene>
<protein>
    <submittedName>
        <fullName evidence="10">Heparan sulfate 2-O-sulfotransferase 1</fullName>
    </submittedName>
</protein>
<evidence type="ECO:0000256" key="1">
    <source>
        <dbReference type="ARBA" id="ARBA00004323"/>
    </source>
</evidence>
<sequence length="219" mass="26039">MRDFLTSYLEKIPKKYIFLYTHARFVDLRKHEWRMRYVSIIRDPLSRLVSRYYYRRNRDGTNLSKGVVQWRNQLKNLSHETFEECVQNSGSDCMTKFLFISTVTHFCGYDSKCSTDENFALRRAKENVVRYFDVVGIMEDYSSFVQVVESLILPTFSGAVNNYARIQQETALVSNMKTHGKILPSKETRQIIMEKLTYDYKFYNFVKTRFNQQKQALGI</sequence>
<dbReference type="PANTHER" id="PTHR12129">
    <property type="entry name" value="HEPARAN SULFATE 2-O-SULFOTRANSFERASE"/>
    <property type="match status" value="1"/>
</dbReference>
<comment type="subcellular location">
    <subcellularLocation>
        <location evidence="1">Golgi apparatus membrane</location>
        <topology evidence="1">Single-pass type II membrane protein</topology>
    </subcellularLocation>
</comment>
<evidence type="ECO:0000313" key="11">
    <source>
        <dbReference type="Proteomes" id="UP001152320"/>
    </source>
</evidence>
<evidence type="ECO:0000256" key="2">
    <source>
        <dbReference type="ARBA" id="ARBA00010569"/>
    </source>
</evidence>
<evidence type="ECO:0000256" key="7">
    <source>
        <dbReference type="ARBA" id="ARBA00023034"/>
    </source>
</evidence>
<dbReference type="OrthoDB" id="10019582at2759"/>
<reference evidence="10" key="1">
    <citation type="submission" date="2021-10" db="EMBL/GenBank/DDBJ databases">
        <title>Tropical sea cucumber genome reveals ecological adaptation and Cuvierian tubules defense mechanism.</title>
        <authorList>
            <person name="Chen T."/>
        </authorList>
    </citation>
    <scope>NUCLEOTIDE SEQUENCE</scope>
    <source>
        <strain evidence="10">Nanhai2018</strain>
        <tissue evidence="10">Muscle</tissue>
    </source>
</reference>
<keyword evidence="3" id="KW-0808">Transferase</keyword>
<evidence type="ECO:0000256" key="9">
    <source>
        <dbReference type="ARBA" id="ARBA00023180"/>
    </source>
</evidence>
<keyword evidence="4" id="KW-0812">Transmembrane</keyword>